<comment type="caution">
    <text evidence="1">The sequence shown here is derived from an EMBL/GenBank/DDBJ whole genome shotgun (WGS) entry which is preliminary data.</text>
</comment>
<dbReference type="OrthoDB" id="3365698at2759"/>
<evidence type="ECO:0000313" key="2">
    <source>
        <dbReference type="Proteomes" id="UP000724874"/>
    </source>
</evidence>
<accession>A0A9P5NVB1</accession>
<evidence type="ECO:0000313" key="1">
    <source>
        <dbReference type="EMBL" id="KAF8907899.1"/>
    </source>
</evidence>
<reference evidence="1" key="1">
    <citation type="submission" date="2020-11" db="EMBL/GenBank/DDBJ databases">
        <authorList>
            <consortium name="DOE Joint Genome Institute"/>
            <person name="Ahrendt S."/>
            <person name="Riley R."/>
            <person name="Andreopoulos W."/>
            <person name="LaButti K."/>
            <person name="Pangilinan J."/>
            <person name="Ruiz-duenas F.J."/>
            <person name="Barrasa J.M."/>
            <person name="Sanchez-Garcia M."/>
            <person name="Camarero S."/>
            <person name="Miyauchi S."/>
            <person name="Serrano A."/>
            <person name="Linde D."/>
            <person name="Babiker R."/>
            <person name="Drula E."/>
            <person name="Ayuso-Fernandez I."/>
            <person name="Pacheco R."/>
            <person name="Padilla G."/>
            <person name="Ferreira P."/>
            <person name="Barriuso J."/>
            <person name="Kellner H."/>
            <person name="Castanera R."/>
            <person name="Alfaro M."/>
            <person name="Ramirez L."/>
            <person name="Pisabarro A.G."/>
            <person name="Kuo A."/>
            <person name="Tritt A."/>
            <person name="Lipzen A."/>
            <person name="He G."/>
            <person name="Yan M."/>
            <person name="Ng V."/>
            <person name="Cullen D."/>
            <person name="Martin F."/>
            <person name="Rosso M.-N."/>
            <person name="Henrissat B."/>
            <person name="Hibbett D."/>
            <person name="Martinez A.T."/>
            <person name="Grigoriev I.V."/>
        </authorList>
    </citation>
    <scope>NUCLEOTIDE SEQUENCE</scope>
    <source>
        <strain evidence="1">AH 44721</strain>
    </source>
</reference>
<proteinExistence type="predicted"/>
<name>A0A9P5NVB1_GYMJU</name>
<dbReference type="EMBL" id="JADNYJ010000013">
    <property type="protein sequence ID" value="KAF8907899.1"/>
    <property type="molecule type" value="Genomic_DNA"/>
</dbReference>
<evidence type="ECO:0008006" key="3">
    <source>
        <dbReference type="Google" id="ProtNLM"/>
    </source>
</evidence>
<gene>
    <name evidence="1" type="ORF">CPB84DRAFT_1744457</name>
</gene>
<dbReference type="Proteomes" id="UP000724874">
    <property type="component" value="Unassembled WGS sequence"/>
</dbReference>
<dbReference type="AlphaFoldDB" id="A0A9P5NVB1"/>
<keyword evidence="2" id="KW-1185">Reference proteome</keyword>
<sequence length="760" mass="86103">MFFWLRIKWIAVKVALITTRHEIRRSISRSKNRLLAKASRAAKKVHSAKKRTARTTKDLAIRSLPGVSKVKLPQPPFPHLIKSNRPPTEAQELVIRRAIDKAKVEQKQLQDLLKARLENEDGQVHQKSTASTRAWEGMMKHKIGQAGRFVKQQQALLSPLRRLPPELLQEIFKWAIPSVQQIHARWRFPADIPWALGQVCHSWRTNALAVSELWSYLPNIQLLRKSPRKTGLQMQYLLELLKRSGGAPLELYVHSRAFEGIKHPIIDLLCAYAERWEVATFELAPLTLLSGFKSVKGRISKLRSLSLQTRLVRDMMEMEGPFEPLDLFEDAPKLEVVSVSGPSFADILLPFDQLVHYKERLIFGNRIERVVSSELLESLTVLELTDDAVFPTVTMPKLKKLQVKFQYRPQYNCFDNLSLPSVEDIRVVSYRGNLMVSLIKMLAKSGGEGGEPCQLKTLSARSEFLGPGELRRVLLLTPELKSLDVTLPLYPRDLLDLAEGYQGKVMVPKLETCAFHLEDFASGDEMANALNQLGTIRCSSAASGSIEDKDITLLANDNVDPTRMSLTLYCDGSDWIHSQQATLEGWIPSLSSEKFNELREALEIKFPDLGFGRATGPRWVDVVGMWGEKVGKILAGVETLQAMQFKEGMWADVKENLCVGNVDEIYCSRILYPLKALADSKVSSLAAISERCRAILDKWQPILQESIKERHWAFKGPYALAYVADDDELRKDKEDVMEIVYGLKDPTSFTAAFWPMFMAR</sequence>
<protein>
    <recommendedName>
        <fullName evidence="3">F-box domain-containing protein</fullName>
    </recommendedName>
</protein>
<organism evidence="1 2">
    <name type="scientific">Gymnopilus junonius</name>
    <name type="common">Spectacular rustgill mushroom</name>
    <name type="synonym">Gymnopilus spectabilis subsp. junonius</name>
    <dbReference type="NCBI Taxonomy" id="109634"/>
    <lineage>
        <taxon>Eukaryota</taxon>
        <taxon>Fungi</taxon>
        <taxon>Dikarya</taxon>
        <taxon>Basidiomycota</taxon>
        <taxon>Agaricomycotina</taxon>
        <taxon>Agaricomycetes</taxon>
        <taxon>Agaricomycetidae</taxon>
        <taxon>Agaricales</taxon>
        <taxon>Agaricineae</taxon>
        <taxon>Hymenogastraceae</taxon>
        <taxon>Gymnopilus</taxon>
    </lineage>
</organism>